<dbReference type="GO" id="GO:0016787">
    <property type="term" value="F:hydrolase activity"/>
    <property type="evidence" value="ECO:0007669"/>
    <property type="project" value="UniProtKB-KW"/>
</dbReference>
<dbReference type="CDD" id="cd08993">
    <property type="entry name" value="GH130"/>
    <property type="match status" value="1"/>
</dbReference>
<keyword evidence="5" id="KW-1185">Reference proteome</keyword>
<dbReference type="EMBL" id="JADCKB010000002">
    <property type="protein sequence ID" value="MBE5039152.1"/>
    <property type="molecule type" value="Genomic_DNA"/>
</dbReference>
<name>A0A9D5M489_9FIRM</name>
<sequence length="315" mass="35736">MLFKEKGLFRYENNPIITPADYPGALAVFNCGQTMYQGQTILLCAIDPANGGLPYIHVARSDDGIHFTFDEKPFITQSRLPHIKELDWWPIDPRVTYFPEEDVYYIMRPGNSDAGCVAFLGKTHDFVTYEDIDVIALPNNRVPCLFPEKINGMYYRLDRPYVLLNDPHNENQRGYIWISESPDLIHWGRHRILLRPWANWNIVKIGPTPPIKTKDGWLEIIHGVSGSCSGQRYSLGAVLLDLEDPTKVIGRCDEPLITPDREYEYMGKVPNVIFTCGAIADYGEDRLRVYYGAADTSIGLATGSLSEIIAMCKQK</sequence>
<keyword evidence="2" id="KW-0808">Transferase</keyword>
<evidence type="ECO:0000256" key="2">
    <source>
        <dbReference type="ARBA" id="ARBA00022679"/>
    </source>
</evidence>
<dbReference type="SUPFAM" id="SSF75005">
    <property type="entry name" value="Arabinanase/levansucrase/invertase"/>
    <property type="match status" value="1"/>
</dbReference>
<dbReference type="InterPro" id="IPR007184">
    <property type="entry name" value="Mannoside_phosphorylase"/>
</dbReference>
<proteinExistence type="inferred from homology"/>
<comment type="similarity">
    <text evidence="3">Belongs to the glycosyl hydrolase 130 family.</text>
</comment>
<comment type="caution">
    <text evidence="4">The sequence shown here is derived from an EMBL/GenBank/DDBJ whole genome shotgun (WGS) entry which is preliminary data.</text>
</comment>
<evidence type="ECO:0000313" key="4">
    <source>
        <dbReference type="EMBL" id="MBE5039152.1"/>
    </source>
</evidence>
<evidence type="ECO:0000256" key="3">
    <source>
        <dbReference type="ARBA" id="ARBA00024356"/>
    </source>
</evidence>
<dbReference type="GO" id="GO:0016757">
    <property type="term" value="F:glycosyltransferase activity"/>
    <property type="evidence" value="ECO:0007669"/>
    <property type="project" value="UniProtKB-KW"/>
</dbReference>
<dbReference type="Pfam" id="PF04041">
    <property type="entry name" value="Glyco_hydro_130"/>
    <property type="match status" value="1"/>
</dbReference>
<protein>
    <submittedName>
        <fullName evidence="4">Glycoside hydrolase family 130 protein</fullName>
    </submittedName>
</protein>
<dbReference type="PANTHER" id="PTHR34106">
    <property type="entry name" value="GLYCOSIDASE"/>
    <property type="match status" value="1"/>
</dbReference>
<dbReference type="RefSeq" id="WP_226391715.1">
    <property type="nucleotide sequence ID" value="NZ_JADCKB010000002.1"/>
</dbReference>
<dbReference type="Proteomes" id="UP000806542">
    <property type="component" value="Unassembled WGS sequence"/>
</dbReference>
<reference evidence="4" key="1">
    <citation type="submission" date="2020-10" db="EMBL/GenBank/DDBJ databases">
        <title>ChiBAC.</title>
        <authorList>
            <person name="Zenner C."/>
            <person name="Hitch T.C.A."/>
            <person name="Clavel T."/>
        </authorList>
    </citation>
    <scope>NUCLEOTIDE SEQUENCE</scope>
    <source>
        <strain evidence="4">DSM 107454</strain>
    </source>
</reference>
<organism evidence="4 5">
    <name type="scientific">Ructibacterium gallinarum</name>
    <dbReference type="NCBI Taxonomy" id="2779355"/>
    <lineage>
        <taxon>Bacteria</taxon>
        <taxon>Bacillati</taxon>
        <taxon>Bacillota</taxon>
        <taxon>Clostridia</taxon>
        <taxon>Eubacteriales</taxon>
        <taxon>Oscillospiraceae</taxon>
        <taxon>Ructibacterium</taxon>
    </lineage>
</organism>
<gene>
    <name evidence="4" type="ORF">INF28_01540</name>
</gene>
<dbReference type="InterPro" id="IPR023296">
    <property type="entry name" value="Glyco_hydro_beta-prop_sf"/>
</dbReference>
<keyword evidence="1" id="KW-0328">Glycosyltransferase</keyword>
<dbReference type="Gene3D" id="2.115.10.20">
    <property type="entry name" value="Glycosyl hydrolase domain, family 43"/>
    <property type="match status" value="1"/>
</dbReference>
<dbReference type="PIRSF" id="PIRSF016202">
    <property type="entry name" value="PH1107"/>
    <property type="match status" value="1"/>
</dbReference>
<keyword evidence="4" id="KW-0378">Hydrolase</keyword>
<evidence type="ECO:0000256" key="1">
    <source>
        <dbReference type="ARBA" id="ARBA00022676"/>
    </source>
</evidence>
<evidence type="ECO:0000313" key="5">
    <source>
        <dbReference type="Proteomes" id="UP000806542"/>
    </source>
</evidence>
<dbReference type="PANTHER" id="PTHR34106:SF5">
    <property type="entry name" value="GLYCOSIDASE"/>
    <property type="match status" value="1"/>
</dbReference>
<accession>A0A9D5M489</accession>
<dbReference type="AlphaFoldDB" id="A0A9D5M489"/>